<reference evidence="5 6" key="1">
    <citation type="journal article" date="2015" name="Nature">
        <title>rRNA introns, odd ribosomes, and small enigmatic genomes across a large radiation of phyla.</title>
        <authorList>
            <person name="Brown C.T."/>
            <person name="Hug L.A."/>
            <person name="Thomas B.C."/>
            <person name="Sharon I."/>
            <person name="Castelle C.J."/>
            <person name="Singh A."/>
            <person name="Wilkins M.J."/>
            <person name="Williams K.H."/>
            <person name="Banfield J.F."/>
        </authorList>
    </citation>
    <scope>NUCLEOTIDE SEQUENCE [LARGE SCALE GENOMIC DNA]</scope>
</reference>
<dbReference type="InterPro" id="IPR029056">
    <property type="entry name" value="Ribokinase-like"/>
</dbReference>
<evidence type="ECO:0000313" key="6">
    <source>
        <dbReference type="Proteomes" id="UP000034837"/>
    </source>
</evidence>
<accession>A0A0G1A8Q3</accession>
<comment type="similarity">
    <text evidence="1">Belongs to the carbohydrate kinase PfkB family.</text>
</comment>
<dbReference type="GO" id="GO:0006796">
    <property type="term" value="P:phosphate-containing compound metabolic process"/>
    <property type="evidence" value="ECO:0007669"/>
    <property type="project" value="UniProtKB-ARBA"/>
</dbReference>
<dbReference type="InterPro" id="IPR002173">
    <property type="entry name" value="Carboh/pur_kinase_PfkB_CS"/>
</dbReference>
<name>A0A0G1A8Q3_9BACT</name>
<dbReference type="Pfam" id="PF00294">
    <property type="entry name" value="PfkB"/>
    <property type="match status" value="1"/>
</dbReference>
<evidence type="ECO:0000259" key="4">
    <source>
        <dbReference type="Pfam" id="PF00294"/>
    </source>
</evidence>
<gene>
    <name evidence="5" type="ORF">UV20_C0002G0093</name>
</gene>
<dbReference type="PROSITE" id="PS00583">
    <property type="entry name" value="PFKB_KINASES_1"/>
    <property type="match status" value="1"/>
</dbReference>
<evidence type="ECO:0000256" key="1">
    <source>
        <dbReference type="ARBA" id="ARBA00010688"/>
    </source>
</evidence>
<dbReference type="PRINTS" id="PR00990">
    <property type="entry name" value="RIBOKINASE"/>
</dbReference>
<proteinExistence type="inferred from homology"/>
<protein>
    <recommendedName>
        <fullName evidence="4">Carbohydrate kinase PfkB domain-containing protein</fullName>
    </recommendedName>
</protein>
<dbReference type="AlphaFoldDB" id="A0A0G1A8Q3"/>
<comment type="caution">
    <text evidence="5">The sequence shown here is derived from an EMBL/GenBank/DDBJ whole genome shotgun (WGS) entry which is preliminary data.</text>
</comment>
<dbReference type="EMBL" id="LCDO01000002">
    <property type="protein sequence ID" value="KKS57304.1"/>
    <property type="molecule type" value="Genomic_DNA"/>
</dbReference>
<dbReference type="PANTHER" id="PTHR10584:SF166">
    <property type="entry name" value="RIBOKINASE"/>
    <property type="match status" value="1"/>
</dbReference>
<dbReference type="PANTHER" id="PTHR10584">
    <property type="entry name" value="SUGAR KINASE"/>
    <property type="match status" value="1"/>
</dbReference>
<dbReference type="InterPro" id="IPR002139">
    <property type="entry name" value="Ribo/fructo_kinase"/>
</dbReference>
<keyword evidence="2" id="KW-0808">Transferase</keyword>
<dbReference type="Gene3D" id="3.40.1190.20">
    <property type="match status" value="1"/>
</dbReference>
<dbReference type="Proteomes" id="UP000034837">
    <property type="component" value="Unassembled WGS sequence"/>
</dbReference>
<feature type="domain" description="Carbohydrate kinase PfkB" evidence="4">
    <location>
        <begin position="41"/>
        <end position="300"/>
    </location>
</feature>
<organism evidence="5 6">
    <name type="scientific">Candidatus Magasanikbacteria bacterium GW2011_GWA2_42_32</name>
    <dbReference type="NCBI Taxonomy" id="1619039"/>
    <lineage>
        <taxon>Bacteria</taxon>
        <taxon>Candidatus Magasanikiibacteriota</taxon>
    </lineage>
</organism>
<dbReference type="GO" id="GO:0016301">
    <property type="term" value="F:kinase activity"/>
    <property type="evidence" value="ECO:0007669"/>
    <property type="project" value="UniProtKB-KW"/>
</dbReference>
<evidence type="ECO:0000256" key="3">
    <source>
        <dbReference type="ARBA" id="ARBA00022777"/>
    </source>
</evidence>
<evidence type="ECO:0000256" key="2">
    <source>
        <dbReference type="ARBA" id="ARBA00022679"/>
    </source>
</evidence>
<evidence type="ECO:0000313" key="5">
    <source>
        <dbReference type="EMBL" id="KKS57304.1"/>
    </source>
</evidence>
<dbReference type="InterPro" id="IPR011611">
    <property type="entry name" value="PfkB_dom"/>
</dbReference>
<dbReference type="SUPFAM" id="SSF53613">
    <property type="entry name" value="Ribokinase-like"/>
    <property type="match status" value="1"/>
</dbReference>
<sequence>MHDIISIGDCTLDNLLQIHDAEVNCSLHSDRCMICVNFADKIPIDKLHRKVAGNAANNAVGSSRLGLKTAFYTILGNDGTGEFIWERLEKEKVEMEYAILDKRKETNSSFVINYKGERTIFVYHAPRIYSLPKLKPTEWIYYTSLGPNHQKLNQQIVNFVKKNKTKLGYNPGTFQLRGGFKQMEEILKITQVIFINKEEAATIVGAQHDIRHYLLAVHKTGPKIVVITDGTNGSFCFDGEKFWQMDILNTPVIERTGAGDSYATAFIAALHYKKSIAEAMCWGTCNSSSVIMKYGPQDGLLTKVQMIAFHKKYKHICPVNF</sequence>
<keyword evidence="3" id="KW-0418">Kinase</keyword>